<evidence type="ECO:0000313" key="1">
    <source>
        <dbReference type="EMBL" id="PSN90701.1"/>
    </source>
</evidence>
<evidence type="ECO:0008006" key="3">
    <source>
        <dbReference type="Google" id="ProtNLM"/>
    </source>
</evidence>
<sequence>MSSKKSEKLLSEARKDIEVGNLNKAASALYFSVRKELEDLVKRMGYRLPRRDDKLANILRHTGYLEASIHFMELYELRKKADYGDEYITEDDV</sequence>
<dbReference type="Gene3D" id="1.20.120.330">
    <property type="entry name" value="Nucleotidyltransferases domain 2"/>
    <property type="match status" value="1"/>
</dbReference>
<dbReference type="Proteomes" id="UP000240490">
    <property type="component" value="Unassembled WGS sequence"/>
</dbReference>
<reference evidence="1 2" key="1">
    <citation type="submission" date="2017-04" db="EMBL/GenBank/DDBJ databases">
        <title>Novel microbial lineages endemic to geothermal iron-oxide mats fill important gaps in the evolutionary history of Archaea.</title>
        <authorList>
            <person name="Jay Z.J."/>
            <person name="Beam J.P."/>
            <person name="Dlakic M."/>
            <person name="Rusch D.B."/>
            <person name="Kozubal M.A."/>
            <person name="Inskeep W.P."/>
        </authorList>
    </citation>
    <scope>NUCLEOTIDE SEQUENCE [LARGE SCALE GENOMIC DNA]</scope>
    <source>
        <strain evidence="1">ECH_B_SAG-M15</strain>
    </source>
</reference>
<name>A0A2R6AWD1_9ARCH</name>
<comment type="caution">
    <text evidence="1">The sequence shown here is derived from an EMBL/GenBank/DDBJ whole genome shotgun (WGS) entry which is preliminary data.</text>
</comment>
<dbReference type="EMBL" id="NEXJ01000073">
    <property type="protein sequence ID" value="PSN90701.1"/>
    <property type="molecule type" value="Genomic_DNA"/>
</dbReference>
<accession>A0A2R6AWD1</accession>
<evidence type="ECO:0000313" key="2">
    <source>
        <dbReference type="Proteomes" id="UP000240490"/>
    </source>
</evidence>
<proteinExistence type="predicted"/>
<organism evidence="1 2">
    <name type="scientific">Candidatus Marsarchaeota G2 archaeon ECH_B_SAG-M15</name>
    <dbReference type="NCBI Taxonomy" id="1978162"/>
    <lineage>
        <taxon>Archaea</taxon>
        <taxon>Candidatus Marsarchaeota</taxon>
        <taxon>Candidatus Marsarchaeota group 2</taxon>
    </lineage>
</organism>
<dbReference type="AlphaFoldDB" id="A0A2R6AWD1"/>
<gene>
    <name evidence="1" type="ORF">B9Q08_04115</name>
</gene>
<protein>
    <recommendedName>
        <fullName evidence="3">HEPN domain-containing protein</fullName>
    </recommendedName>
</protein>